<feature type="compositionally biased region" description="Polar residues" evidence="1">
    <location>
        <begin position="281"/>
        <end position="292"/>
    </location>
</feature>
<evidence type="ECO:0000256" key="1">
    <source>
        <dbReference type="SAM" id="MobiDB-lite"/>
    </source>
</evidence>
<evidence type="ECO:0000313" key="3">
    <source>
        <dbReference type="Proteomes" id="UP001375240"/>
    </source>
</evidence>
<dbReference type="EMBL" id="JAVHNQ010000007">
    <property type="protein sequence ID" value="KAK6341179.1"/>
    <property type="molecule type" value="Genomic_DNA"/>
</dbReference>
<protein>
    <recommendedName>
        <fullName evidence="4">Aminoglycoside phosphotransferase domain-containing protein</fullName>
    </recommendedName>
</protein>
<keyword evidence="3" id="KW-1185">Reference proteome</keyword>
<accession>A0AAV9UIM5</accession>
<dbReference type="AlphaFoldDB" id="A0AAV9UIM5"/>
<feature type="compositionally biased region" description="Low complexity" evidence="1">
    <location>
        <begin position="293"/>
        <end position="308"/>
    </location>
</feature>
<gene>
    <name evidence="2" type="ORF">TWF696_008266</name>
</gene>
<name>A0AAV9UIM5_9PEZI</name>
<feature type="region of interest" description="Disordered" evidence="1">
    <location>
        <begin position="273"/>
        <end position="308"/>
    </location>
</feature>
<organism evidence="2 3">
    <name type="scientific">Orbilia brochopaga</name>
    <dbReference type="NCBI Taxonomy" id="3140254"/>
    <lineage>
        <taxon>Eukaryota</taxon>
        <taxon>Fungi</taxon>
        <taxon>Dikarya</taxon>
        <taxon>Ascomycota</taxon>
        <taxon>Pezizomycotina</taxon>
        <taxon>Orbiliomycetes</taxon>
        <taxon>Orbiliales</taxon>
        <taxon>Orbiliaceae</taxon>
        <taxon>Orbilia</taxon>
    </lineage>
</organism>
<comment type="caution">
    <text evidence="2">The sequence shown here is derived from an EMBL/GenBank/DDBJ whole genome shotgun (WGS) entry which is preliminary data.</text>
</comment>
<evidence type="ECO:0000313" key="2">
    <source>
        <dbReference type="EMBL" id="KAK6341179.1"/>
    </source>
</evidence>
<proteinExistence type="predicted"/>
<evidence type="ECO:0008006" key="4">
    <source>
        <dbReference type="Google" id="ProtNLM"/>
    </source>
</evidence>
<dbReference type="Proteomes" id="UP001375240">
    <property type="component" value="Unassembled WGS sequence"/>
</dbReference>
<sequence length="308" mass="35110">MRPLDYTTREDILFAFDEQWSPQVGRDWHMTINNLFVKYDGERHLWPQYKTQQYLYAQAIGNPDAPRIPKPVDFFSDDSRSMSFMVMECVELVPPPIADLPQRAAAALEWLRRVPVPSGVILGRLGDGHPRHDIFDDYVSDHAFRSLAALERYLNHIVKLVLTRPRAEYKPYVKPVSISHEPLEFTQARMDSSNFRVDMDGRTCLFGFDFINVLPRSFAIWTMSNINVPFIAEVDKHLKWGRLDEYTVYTLANIRCRLVMSGGGKFGLDDDGYPVPRLGRGQTSSSGNAAQTSIPSSESNQSSELSSK</sequence>
<reference evidence="2 3" key="1">
    <citation type="submission" date="2019-10" db="EMBL/GenBank/DDBJ databases">
        <authorList>
            <person name="Palmer J.M."/>
        </authorList>
    </citation>
    <scope>NUCLEOTIDE SEQUENCE [LARGE SCALE GENOMIC DNA]</scope>
    <source>
        <strain evidence="2 3">TWF696</strain>
    </source>
</reference>